<evidence type="ECO:0000256" key="1">
    <source>
        <dbReference type="ARBA" id="ARBA00004127"/>
    </source>
</evidence>
<evidence type="ECO:0000313" key="6">
    <source>
        <dbReference type="EMBL" id="MCF0265731.1"/>
    </source>
</evidence>
<comment type="subcellular location">
    <subcellularLocation>
        <location evidence="1">Endomembrane system</location>
        <topology evidence="1">Multi-pass membrane protein</topology>
    </subcellularLocation>
</comment>
<dbReference type="RefSeq" id="WP_234623790.1">
    <property type="nucleotide sequence ID" value="NZ_JAHWXT010000005.1"/>
</dbReference>
<dbReference type="AlphaFoldDB" id="A0A8X8GSE9"/>
<reference evidence="6" key="1">
    <citation type="submission" date="2021-07" db="EMBL/GenBank/DDBJ databases">
        <authorList>
            <person name="Fernandez M."/>
            <person name="Pereira P."/>
            <person name="Torres Tejerizo G.A."/>
            <person name="Gonzalez P."/>
            <person name="Agostini E."/>
        </authorList>
    </citation>
    <scope>NUCLEOTIDE SEQUENCE</scope>
    <source>
        <strain evidence="6">SFC 500-1A</strain>
    </source>
</reference>
<name>A0A8X8GSE9_ACIGI</name>
<gene>
    <name evidence="6" type="ORF">KW868_14885</name>
</gene>
<evidence type="ECO:0000256" key="3">
    <source>
        <dbReference type="ARBA" id="ARBA00022989"/>
    </source>
</evidence>
<accession>A0A8X8GSE9</accession>
<dbReference type="GO" id="GO:0012505">
    <property type="term" value="C:endomembrane system"/>
    <property type="evidence" value="ECO:0007669"/>
    <property type="project" value="UniProtKB-SubCell"/>
</dbReference>
<protein>
    <submittedName>
        <fullName evidence="6">Isoprenylcysteine carboxylmethyltransferase family protein</fullName>
    </submittedName>
</protein>
<feature type="transmembrane region" description="Helical" evidence="5">
    <location>
        <begin position="79"/>
        <end position="98"/>
    </location>
</feature>
<feature type="transmembrane region" description="Helical" evidence="5">
    <location>
        <begin position="104"/>
        <end position="122"/>
    </location>
</feature>
<sequence length="203" mass="24275">MSIIFSSRIRTMGSRAIGFVLAFIIAFSFGLWHDTFPLIEHLLWLLGWFLVGIGAMGRIWCSIYILGHKNAKLVMDGPYSICRNPLYFFSFLAALGIMFLTETLFFPLAFSLFFLVYYYFVIRQEEHFLRKKFDQLYLNYTQTTPRFWPSFKNYSEPQYCQVSSKHFRLFLTQVIWFFWVAAFVQLFEELRLLGVFPIYFNMF</sequence>
<evidence type="ECO:0000256" key="2">
    <source>
        <dbReference type="ARBA" id="ARBA00022692"/>
    </source>
</evidence>
<dbReference type="PANTHER" id="PTHR12714:SF9">
    <property type="entry name" value="PROTEIN-S-ISOPRENYLCYSTEINE O-METHYLTRANSFERASE"/>
    <property type="match status" value="1"/>
</dbReference>
<dbReference type="PANTHER" id="PTHR12714">
    <property type="entry name" value="PROTEIN-S ISOPRENYLCYSTEINE O-METHYLTRANSFERASE"/>
    <property type="match status" value="1"/>
</dbReference>
<proteinExistence type="predicted"/>
<feature type="transmembrane region" description="Helical" evidence="5">
    <location>
        <begin position="12"/>
        <end position="32"/>
    </location>
</feature>
<dbReference type="GO" id="GO:0016740">
    <property type="term" value="F:transferase activity"/>
    <property type="evidence" value="ECO:0007669"/>
    <property type="project" value="UniProtKB-ARBA"/>
</dbReference>
<keyword evidence="2 5" id="KW-0812">Transmembrane</keyword>
<keyword evidence="3 5" id="KW-1133">Transmembrane helix</keyword>
<keyword evidence="4 5" id="KW-0472">Membrane</keyword>
<evidence type="ECO:0000313" key="7">
    <source>
        <dbReference type="Proteomes" id="UP000887320"/>
    </source>
</evidence>
<dbReference type="InterPro" id="IPR007318">
    <property type="entry name" value="Phopholipid_MeTrfase"/>
</dbReference>
<feature type="transmembrane region" description="Helical" evidence="5">
    <location>
        <begin position="169"/>
        <end position="187"/>
    </location>
</feature>
<organism evidence="6 7">
    <name type="scientific">Acinetobacter guillouiae</name>
    <name type="common">Acinetobacter genomosp. 11</name>
    <dbReference type="NCBI Taxonomy" id="106649"/>
    <lineage>
        <taxon>Bacteria</taxon>
        <taxon>Pseudomonadati</taxon>
        <taxon>Pseudomonadota</taxon>
        <taxon>Gammaproteobacteria</taxon>
        <taxon>Moraxellales</taxon>
        <taxon>Moraxellaceae</taxon>
        <taxon>Acinetobacter</taxon>
    </lineage>
</organism>
<feature type="transmembrane region" description="Helical" evidence="5">
    <location>
        <begin position="44"/>
        <end position="67"/>
    </location>
</feature>
<comment type="caution">
    <text evidence="6">The sequence shown here is derived from an EMBL/GenBank/DDBJ whole genome shotgun (WGS) entry which is preliminary data.</text>
</comment>
<evidence type="ECO:0000256" key="5">
    <source>
        <dbReference type="SAM" id="Phobius"/>
    </source>
</evidence>
<dbReference type="Pfam" id="PF04191">
    <property type="entry name" value="PEMT"/>
    <property type="match status" value="1"/>
</dbReference>
<dbReference type="Gene3D" id="1.20.120.1630">
    <property type="match status" value="1"/>
</dbReference>
<dbReference type="EMBL" id="JAHWXT010000005">
    <property type="protein sequence ID" value="MCF0265731.1"/>
    <property type="molecule type" value="Genomic_DNA"/>
</dbReference>
<dbReference type="Proteomes" id="UP000887320">
    <property type="component" value="Unassembled WGS sequence"/>
</dbReference>
<evidence type="ECO:0000256" key="4">
    <source>
        <dbReference type="ARBA" id="ARBA00023136"/>
    </source>
</evidence>